<dbReference type="InterPro" id="IPR016186">
    <property type="entry name" value="C-type_lectin-like/link_sf"/>
</dbReference>
<dbReference type="SUPFAM" id="SSF49899">
    <property type="entry name" value="Concanavalin A-like lectins/glucanases"/>
    <property type="match status" value="1"/>
</dbReference>
<evidence type="ECO:0000256" key="3">
    <source>
        <dbReference type="SAM" id="SignalP"/>
    </source>
</evidence>
<evidence type="ECO:0000259" key="4">
    <source>
        <dbReference type="PROSITE" id="PS50041"/>
    </source>
</evidence>
<keyword evidence="3" id="KW-0732">Signal</keyword>
<dbReference type="SUPFAM" id="SSF56436">
    <property type="entry name" value="C-type lectin-like"/>
    <property type="match status" value="1"/>
</dbReference>
<dbReference type="InterPro" id="IPR001304">
    <property type="entry name" value="C-type_lectin-like"/>
</dbReference>
<dbReference type="PANTHER" id="PTHR22803">
    <property type="entry name" value="MANNOSE, PHOSPHOLIPASE, LECTIN RECEPTOR RELATED"/>
    <property type="match status" value="1"/>
</dbReference>
<sequence>MACVSHIVGGLLFLALSVNAATPTDKCMSMHLFQATYDTMREKAEEMNNLVKQMKSNLDQSLEQECGHLGNQAISYPFGLKYCDFETGMCGYTQSSQDRGDWVRQNSYPDHTTGTTLGYSMRSYRSSASYYSRLVSPEFQPASAYCVRFFYRNPSTSNYTGNFSVYIEIVFEDRIGYYVLIDDIMVYNAPCNTVGIKAPLCPSNSFKRTDGNTTKCYTLHPEKLTWKDAIKRCKKSWPLASLVSITSAAESMFLTSLIVKNTEMRQAAALGIWTSGNDIMKEGSYTWAGTNGDPTPFTYSNWHPGQPNNIGGVQDCVAIQYPTQDFQWGDENCGDAHAFICEAEYMSSPTLSGHTPNIGVSAIG</sequence>
<dbReference type="InterPro" id="IPR050111">
    <property type="entry name" value="C-type_lectin/snaclec_domain"/>
</dbReference>
<organism evidence="6 7">
    <name type="scientific">Pinctada imbricata</name>
    <name type="common">Atlantic pearl-oyster</name>
    <name type="synonym">Pinctada martensii</name>
    <dbReference type="NCBI Taxonomy" id="66713"/>
    <lineage>
        <taxon>Eukaryota</taxon>
        <taxon>Metazoa</taxon>
        <taxon>Spiralia</taxon>
        <taxon>Lophotrochozoa</taxon>
        <taxon>Mollusca</taxon>
        <taxon>Bivalvia</taxon>
        <taxon>Autobranchia</taxon>
        <taxon>Pteriomorphia</taxon>
        <taxon>Pterioida</taxon>
        <taxon>Pterioidea</taxon>
        <taxon>Pteriidae</taxon>
        <taxon>Pinctada</taxon>
    </lineage>
</organism>
<dbReference type="Gene3D" id="2.60.120.200">
    <property type="match status" value="1"/>
</dbReference>
<keyword evidence="2" id="KW-0175">Coiled coil</keyword>
<protein>
    <recommendedName>
        <fullName evidence="8">C-type lectin domain-containing protein</fullName>
    </recommendedName>
</protein>
<evidence type="ECO:0000259" key="5">
    <source>
        <dbReference type="PROSITE" id="PS50060"/>
    </source>
</evidence>
<gene>
    <name evidence="6" type="ORF">FSP39_009292</name>
</gene>
<dbReference type="InterPro" id="IPR016187">
    <property type="entry name" value="CTDL_fold"/>
</dbReference>
<dbReference type="InterPro" id="IPR000998">
    <property type="entry name" value="MAM_dom"/>
</dbReference>
<dbReference type="CDD" id="cd00037">
    <property type="entry name" value="CLECT"/>
    <property type="match status" value="1"/>
</dbReference>
<dbReference type="AlphaFoldDB" id="A0AA88YDI2"/>
<name>A0AA88YDI2_PINIB</name>
<dbReference type="Proteomes" id="UP001186944">
    <property type="component" value="Unassembled WGS sequence"/>
</dbReference>
<feature type="coiled-coil region" evidence="2">
    <location>
        <begin position="37"/>
        <end position="64"/>
    </location>
</feature>
<dbReference type="InterPro" id="IPR013320">
    <property type="entry name" value="ConA-like_dom_sf"/>
</dbReference>
<dbReference type="EMBL" id="VSWD01000006">
    <property type="protein sequence ID" value="KAK3099766.1"/>
    <property type="molecule type" value="Genomic_DNA"/>
</dbReference>
<feature type="signal peptide" evidence="3">
    <location>
        <begin position="1"/>
        <end position="20"/>
    </location>
</feature>
<evidence type="ECO:0008006" key="8">
    <source>
        <dbReference type="Google" id="ProtNLM"/>
    </source>
</evidence>
<dbReference type="InterPro" id="IPR018378">
    <property type="entry name" value="C-type_lectin_CS"/>
</dbReference>
<evidence type="ECO:0000313" key="6">
    <source>
        <dbReference type="EMBL" id="KAK3099766.1"/>
    </source>
</evidence>
<dbReference type="Gene3D" id="3.10.100.10">
    <property type="entry name" value="Mannose-Binding Protein A, subunit A"/>
    <property type="match status" value="1"/>
</dbReference>
<feature type="domain" description="MAM" evidence="5">
    <location>
        <begin position="81"/>
        <end position="151"/>
    </location>
</feature>
<proteinExistence type="predicted"/>
<dbReference type="GO" id="GO:0016020">
    <property type="term" value="C:membrane"/>
    <property type="evidence" value="ECO:0007669"/>
    <property type="project" value="InterPro"/>
</dbReference>
<dbReference type="PROSITE" id="PS50041">
    <property type="entry name" value="C_TYPE_LECTIN_2"/>
    <property type="match status" value="1"/>
</dbReference>
<feature type="domain" description="C-type lectin" evidence="4">
    <location>
        <begin position="212"/>
        <end position="342"/>
    </location>
</feature>
<comment type="caution">
    <text evidence="6">The sequence shown here is derived from an EMBL/GenBank/DDBJ whole genome shotgun (WGS) entry which is preliminary data.</text>
</comment>
<dbReference type="Pfam" id="PF00629">
    <property type="entry name" value="MAM"/>
    <property type="match status" value="1"/>
</dbReference>
<evidence type="ECO:0000256" key="1">
    <source>
        <dbReference type="ARBA" id="ARBA00023157"/>
    </source>
</evidence>
<evidence type="ECO:0000313" key="7">
    <source>
        <dbReference type="Proteomes" id="UP001186944"/>
    </source>
</evidence>
<dbReference type="Pfam" id="PF00059">
    <property type="entry name" value="Lectin_C"/>
    <property type="match status" value="1"/>
</dbReference>
<evidence type="ECO:0000256" key="2">
    <source>
        <dbReference type="SAM" id="Coils"/>
    </source>
</evidence>
<dbReference type="SMART" id="SM00137">
    <property type="entry name" value="MAM"/>
    <property type="match status" value="1"/>
</dbReference>
<dbReference type="SMART" id="SM00034">
    <property type="entry name" value="CLECT"/>
    <property type="match status" value="1"/>
</dbReference>
<reference evidence="6" key="1">
    <citation type="submission" date="2019-08" db="EMBL/GenBank/DDBJ databases">
        <title>The improved chromosome-level genome for the pearl oyster Pinctada fucata martensii using PacBio sequencing and Hi-C.</title>
        <authorList>
            <person name="Zheng Z."/>
        </authorList>
    </citation>
    <scope>NUCLEOTIDE SEQUENCE</scope>
    <source>
        <strain evidence="6">ZZ-2019</strain>
        <tissue evidence="6">Adductor muscle</tissue>
    </source>
</reference>
<accession>A0AA88YDI2</accession>
<keyword evidence="1" id="KW-1015">Disulfide bond</keyword>
<keyword evidence="7" id="KW-1185">Reference proteome</keyword>
<dbReference type="PROSITE" id="PS50060">
    <property type="entry name" value="MAM_2"/>
    <property type="match status" value="1"/>
</dbReference>
<feature type="chain" id="PRO_5041713383" description="C-type lectin domain-containing protein" evidence="3">
    <location>
        <begin position="21"/>
        <end position="364"/>
    </location>
</feature>
<dbReference type="PROSITE" id="PS00615">
    <property type="entry name" value="C_TYPE_LECTIN_1"/>
    <property type="match status" value="1"/>
</dbReference>